<evidence type="ECO:0000313" key="10">
    <source>
        <dbReference type="EMBL" id="CAE8628126.1"/>
    </source>
</evidence>
<feature type="transmembrane region" description="Helical" evidence="8">
    <location>
        <begin position="209"/>
        <end position="228"/>
    </location>
</feature>
<evidence type="ECO:0000256" key="8">
    <source>
        <dbReference type="SAM" id="Phobius"/>
    </source>
</evidence>
<evidence type="ECO:0000256" key="4">
    <source>
        <dbReference type="ARBA" id="ARBA00022801"/>
    </source>
</evidence>
<dbReference type="Pfam" id="PF05875">
    <property type="entry name" value="Ceramidase"/>
    <property type="match status" value="1"/>
</dbReference>
<keyword evidence="9" id="KW-0732">Signal</keyword>
<evidence type="ECO:0000313" key="11">
    <source>
        <dbReference type="EMBL" id="CAE8684848.1"/>
    </source>
</evidence>
<feature type="transmembrane region" description="Helical" evidence="8">
    <location>
        <begin position="248"/>
        <end position="267"/>
    </location>
</feature>
<evidence type="ECO:0000256" key="9">
    <source>
        <dbReference type="SAM" id="SignalP"/>
    </source>
</evidence>
<dbReference type="EMBL" id="CAJNNW010026376">
    <property type="protein sequence ID" value="CAE8684848.1"/>
    <property type="molecule type" value="Genomic_DNA"/>
</dbReference>
<dbReference type="GO" id="GO:0046872">
    <property type="term" value="F:metal ion binding"/>
    <property type="evidence" value="ECO:0007669"/>
    <property type="project" value="UniProtKB-KW"/>
</dbReference>
<feature type="chain" id="PRO_5036222015" description="Post-GPI attachment to proteins factor 3" evidence="9">
    <location>
        <begin position="34"/>
        <end position="338"/>
    </location>
</feature>
<feature type="transmembrane region" description="Helical" evidence="8">
    <location>
        <begin position="290"/>
        <end position="307"/>
    </location>
</feature>
<evidence type="ECO:0000256" key="7">
    <source>
        <dbReference type="PIRSR" id="PIRSR608901-2"/>
    </source>
</evidence>
<dbReference type="GO" id="GO:0006672">
    <property type="term" value="P:ceramide metabolic process"/>
    <property type="evidence" value="ECO:0007669"/>
    <property type="project" value="InterPro"/>
</dbReference>
<feature type="binding site" evidence="7">
    <location>
        <position position="289"/>
    </location>
    <ligand>
        <name>Zn(2+)</name>
        <dbReference type="ChEBI" id="CHEBI:29105"/>
        <note>catalytic</note>
    </ligand>
</feature>
<dbReference type="GO" id="GO:0016811">
    <property type="term" value="F:hydrolase activity, acting on carbon-nitrogen (but not peptide) bonds, in linear amides"/>
    <property type="evidence" value="ECO:0007669"/>
    <property type="project" value="InterPro"/>
</dbReference>
<keyword evidence="7" id="KW-0862">Zinc</keyword>
<accession>A0A813GU49</accession>
<dbReference type="InterPro" id="IPR008901">
    <property type="entry name" value="ACER"/>
</dbReference>
<feature type="binding site" evidence="7">
    <location>
        <position position="293"/>
    </location>
    <ligand>
        <name>Zn(2+)</name>
        <dbReference type="ChEBI" id="CHEBI:29105"/>
        <note>catalytic</note>
    </ligand>
</feature>
<evidence type="ECO:0000256" key="3">
    <source>
        <dbReference type="ARBA" id="ARBA00022692"/>
    </source>
</evidence>
<feature type="signal peptide" evidence="9">
    <location>
        <begin position="1"/>
        <end position="33"/>
    </location>
</feature>
<keyword evidence="5 8" id="KW-1133">Transmembrane helix</keyword>
<organism evidence="10 12">
    <name type="scientific">Polarella glacialis</name>
    <name type="common">Dinoflagellate</name>
    <dbReference type="NCBI Taxonomy" id="89957"/>
    <lineage>
        <taxon>Eukaryota</taxon>
        <taxon>Sar</taxon>
        <taxon>Alveolata</taxon>
        <taxon>Dinophyceae</taxon>
        <taxon>Suessiales</taxon>
        <taxon>Suessiaceae</taxon>
        <taxon>Polarella</taxon>
    </lineage>
</organism>
<evidence type="ECO:0008006" key="13">
    <source>
        <dbReference type="Google" id="ProtNLM"/>
    </source>
</evidence>
<reference evidence="10" key="1">
    <citation type="submission" date="2021-02" db="EMBL/GenBank/DDBJ databases">
        <authorList>
            <person name="Dougan E. K."/>
            <person name="Rhodes N."/>
            <person name="Thang M."/>
            <person name="Chan C."/>
        </authorList>
    </citation>
    <scope>NUCLEOTIDE SEQUENCE</scope>
</reference>
<feature type="transmembrane region" description="Helical" evidence="8">
    <location>
        <begin position="176"/>
        <end position="197"/>
    </location>
</feature>
<protein>
    <recommendedName>
        <fullName evidence="13">Post-GPI attachment to proteins factor 3</fullName>
    </recommendedName>
</protein>
<feature type="transmembrane region" description="Helical" evidence="8">
    <location>
        <begin position="72"/>
        <end position="92"/>
    </location>
</feature>
<keyword evidence="7" id="KW-0479">Metal-binding</keyword>
<feature type="transmembrane region" description="Helical" evidence="8">
    <location>
        <begin position="104"/>
        <end position="133"/>
    </location>
</feature>
<proteinExistence type="inferred from homology"/>
<keyword evidence="12" id="KW-1185">Reference proteome</keyword>
<keyword evidence="4" id="KW-0378">Hydrolase</keyword>
<comment type="caution">
    <text evidence="10">The sequence shown here is derived from an EMBL/GenBank/DDBJ whole genome shotgun (WGS) entry which is preliminary data.</text>
</comment>
<dbReference type="Proteomes" id="UP000626109">
    <property type="component" value="Unassembled WGS sequence"/>
</dbReference>
<dbReference type="AlphaFoldDB" id="A0A813GU49"/>
<feature type="binding site" evidence="7">
    <location>
        <position position="132"/>
    </location>
    <ligand>
        <name>Zn(2+)</name>
        <dbReference type="ChEBI" id="CHEBI:29105"/>
        <note>catalytic</note>
    </ligand>
</feature>
<keyword evidence="6 8" id="KW-0472">Membrane</keyword>
<comment type="similarity">
    <text evidence="2">Belongs to the alkaline ceramidase family.</text>
</comment>
<evidence type="ECO:0000256" key="5">
    <source>
        <dbReference type="ARBA" id="ARBA00022989"/>
    </source>
</evidence>
<dbReference type="GO" id="GO:0016020">
    <property type="term" value="C:membrane"/>
    <property type="evidence" value="ECO:0007669"/>
    <property type="project" value="UniProtKB-SubCell"/>
</dbReference>
<gene>
    <name evidence="10" type="ORF">PGLA1383_LOCUS44804</name>
    <name evidence="11" type="ORF">PGLA2088_LOCUS24159</name>
</gene>
<evidence type="ECO:0000256" key="1">
    <source>
        <dbReference type="ARBA" id="ARBA00004141"/>
    </source>
</evidence>
<evidence type="ECO:0000256" key="6">
    <source>
        <dbReference type="ARBA" id="ARBA00023136"/>
    </source>
</evidence>
<sequence>VQNMSRRSLCLGLLLPEALLAAAGLALALGCQSEETCPSPWDAEIWGHYKDRDGWNEYCERSVEGAFLRQRIGAMSNVFYLMAAWVPAFFAASDARGVQCSRNLLLAPGGPCASAIIAVAYCYLGMGSFLFHAGRTHRLQKLDVHGTYCALLVHVGLELGRFAWFAGASGRATRRVGGWTVAGSCVCMVALCAFAWSLVSEPKPFDPQFGLSGSIALMVLLHLLYFWVWPGRFRVRAASAQNGFPTGWFLLVSALLTVSVGFVFWKLDWGWESPAKPCAFDPNGWMQGHALWHFLTALALTLAYLFLRTERSETRTHMPIGYGLQQQIELGPIQVIGK</sequence>
<feature type="non-terminal residue" evidence="10">
    <location>
        <position position="338"/>
    </location>
</feature>
<dbReference type="Proteomes" id="UP000654075">
    <property type="component" value="Unassembled WGS sequence"/>
</dbReference>
<dbReference type="EMBL" id="CAJNNV010029349">
    <property type="protein sequence ID" value="CAE8628126.1"/>
    <property type="molecule type" value="Genomic_DNA"/>
</dbReference>
<feature type="transmembrane region" description="Helical" evidence="8">
    <location>
        <begin position="145"/>
        <end position="164"/>
    </location>
</feature>
<comment type="subcellular location">
    <subcellularLocation>
        <location evidence="1">Membrane</location>
        <topology evidence="1">Multi-pass membrane protein</topology>
    </subcellularLocation>
</comment>
<keyword evidence="3 8" id="KW-0812">Transmembrane</keyword>
<name>A0A813GU49_POLGL</name>
<evidence type="ECO:0000313" key="12">
    <source>
        <dbReference type="Proteomes" id="UP000654075"/>
    </source>
</evidence>
<evidence type="ECO:0000256" key="2">
    <source>
        <dbReference type="ARBA" id="ARBA00009780"/>
    </source>
</evidence>
<comment type="cofactor">
    <cofactor evidence="7">
        <name>Zn(2+)</name>
        <dbReference type="ChEBI" id="CHEBI:29105"/>
    </cofactor>
</comment>